<dbReference type="EMBL" id="CAJJDN010000003">
    <property type="protein sequence ID" value="CAD8048243.1"/>
    <property type="molecule type" value="Genomic_DNA"/>
</dbReference>
<evidence type="ECO:0000313" key="4">
    <source>
        <dbReference type="Proteomes" id="UP000692954"/>
    </source>
</evidence>
<sequence length="415" mass="48528">MYNNQTVQLVGRLSPKTKINLEQQNQHKLSNKMLAKHINPDIALVPMLDDIIPFSEILNQRKMLQSVQPIQYYEEQRPSRTILTTQPRSHTNKSSRSIKSNSTHRDQKSRMSNQKYELMSCCSCSCCGCSRKSSTRIKKTPTRTPKPKRNYQENPSTNKSNKSIKQSSIASSESKKIIAKQKILNTSLQTKQKCQYHHYEHRQSHQTTHQSNRKSRPSSAAIINPETVRKQKLKDYQEKQKKIQNLYSVKKLQPQTREQSLSKVAWRADISRIKEGQLRKSRIEKIVQVQKDILNKSLSKHRSASKQESKKIVPPPDPQKLKLLDQRKKLMEKKEQKIIHDKKESQRLKQVLNQLKKQKQDEKDSKTKKTALLSQLEKYQKENRLQCKKKKFEPTEQQIEQAFQIISSDKVDNPS</sequence>
<evidence type="ECO:0000256" key="2">
    <source>
        <dbReference type="SAM" id="MobiDB-lite"/>
    </source>
</evidence>
<evidence type="ECO:0000256" key="1">
    <source>
        <dbReference type="SAM" id="Coils"/>
    </source>
</evidence>
<feature type="region of interest" description="Disordered" evidence="2">
    <location>
        <begin position="78"/>
        <end position="112"/>
    </location>
</feature>
<feature type="compositionally biased region" description="Polar residues" evidence="2">
    <location>
        <begin position="79"/>
        <end position="101"/>
    </location>
</feature>
<gene>
    <name evidence="3" type="ORF">PSON_ATCC_30995.1.T0030131</name>
</gene>
<feature type="region of interest" description="Disordered" evidence="2">
    <location>
        <begin position="129"/>
        <end position="174"/>
    </location>
</feature>
<proteinExistence type="predicted"/>
<keyword evidence="4" id="KW-1185">Reference proteome</keyword>
<organism evidence="3 4">
    <name type="scientific">Paramecium sonneborni</name>
    <dbReference type="NCBI Taxonomy" id="65129"/>
    <lineage>
        <taxon>Eukaryota</taxon>
        <taxon>Sar</taxon>
        <taxon>Alveolata</taxon>
        <taxon>Ciliophora</taxon>
        <taxon>Intramacronucleata</taxon>
        <taxon>Oligohymenophorea</taxon>
        <taxon>Peniculida</taxon>
        <taxon>Parameciidae</taxon>
        <taxon>Paramecium</taxon>
    </lineage>
</organism>
<accession>A0A8S1K7K8</accession>
<name>A0A8S1K7K8_9CILI</name>
<feature type="region of interest" description="Disordered" evidence="2">
    <location>
        <begin position="194"/>
        <end position="227"/>
    </location>
</feature>
<protein>
    <submittedName>
        <fullName evidence="3">Uncharacterized protein</fullName>
    </submittedName>
</protein>
<feature type="compositionally biased region" description="Basic residues" evidence="2">
    <location>
        <begin position="133"/>
        <end position="149"/>
    </location>
</feature>
<feature type="region of interest" description="Disordered" evidence="2">
    <location>
        <begin position="297"/>
        <end position="320"/>
    </location>
</feature>
<reference evidence="3" key="1">
    <citation type="submission" date="2021-01" db="EMBL/GenBank/DDBJ databases">
        <authorList>
            <consortium name="Genoscope - CEA"/>
            <person name="William W."/>
        </authorList>
    </citation>
    <scope>NUCLEOTIDE SEQUENCE</scope>
</reference>
<evidence type="ECO:0000313" key="3">
    <source>
        <dbReference type="EMBL" id="CAD8048243.1"/>
    </source>
</evidence>
<dbReference type="AlphaFoldDB" id="A0A8S1K7K8"/>
<feature type="compositionally biased region" description="Low complexity" evidence="2">
    <location>
        <begin position="158"/>
        <end position="172"/>
    </location>
</feature>
<comment type="caution">
    <text evidence="3">The sequence shown here is derived from an EMBL/GenBank/DDBJ whole genome shotgun (WGS) entry which is preliminary data.</text>
</comment>
<keyword evidence="1" id="KW-0175">Coiled coil</keyword>
<dbReference type="OrthoDB" id="307863at2759"/>
<dbReference type="Proteomes" id="UP000692954">
    <property type="component" value="Unassembled WGS sequence"/>
</dbReference>
<feature type="coiled-coil region" evidence="1">
    <location>
        <begin position="338"/>
        <end position="368"/>
    </location>
</feature>